<gene>
    <name evidence="1" type="ORF">GKE73_15995</name>
</gene>
<name>A0A844GGD4_9NEIS</name>
<dbReference type="Pfam" id="PF07030">
    <property type="entry name" value="Phage_Mu_Gp36"/>
    <property type="match status" value="1"/>
</dbReference>
<evidence type="ECO:0000313" key="2">
    <source>
        <dbReference type="Proteomes" id="UP000446658"/>
    </source>
</evidence>
<dbReference type="InterPro" id="IPR009752">
    <property type="entry name" value="Phage_Mu_GpJ"/>
</dbReference>
<accession>A0A844GGD4</accession>
<proteinExistence type="predicted"/>
<dbReference type="RefSeq" id="WP_230371131.1">
    <property type="nucleotide sequence ID" value="NZ_WLYX01000001.1"/>
</dbReference>
<dbReference type="AlphaFoldDB" id="A0A844GGD4"/>
<sequence>MTTSTHYITQQGLEDRFGREFLLRVTDPTNTGEIDQGKVARAISDATELVNSYLGKRYTLPVPFVPGSLERVAADLVRYFLYASQPGEEVTKRYDDGVKWLKDVANGVVSLGLPVAETPVSSTGKVVMVNPASQVLPPQHEGLLMRPNHLALGVKPSSPG</sequence>
<evidence type="ECO:0000313" key="1">
    <source>
        <dbReference type="EMBL" id="MTD33947.1"/>
    </source>
</evidence>
<dbReference type="EMBL" id="WLYX01000001">
    <property type="protein sequence ID" value="MTD33947.1"/>
    <property type="molecule type" value="Genomic_DNA"/>
</dbReference>
<keyword evidence="2" id="KW-1185">Reference proteome</keyword>
<organism evidence="1 2">
    <name type="scientific">Paludibacterium denitrificans</name>
    <dbReference type="NCBI Taxonomy" id="2675226"/>
    <lineage>
        <taxon>Bacteria</taxon>
        <taxon>Pseudomonadati</taxon>
        <taxon>Pseudomonadota</taxon>
        <taxon>Betaproteobacteria</taxon>
        <taxon>Neisseriales</taxon>
        <taxon>Chromobacteriaceae</taxon>
        <taxon>Paludibacterium</taxon>
    </lineage>
</organism>
<comment type="caution">
    <text evidence="1">The sequence shown here is derived from an EMBL/GenBank/DDBJ whole genome shotgun (WGS) entry which is preliminary data.</text>
</comment>
<dbReference type="Proteomes" id="UP000446658">
    <property type="component" value="Unassembled WGS sequence"/>
</dbReference>
<reference evidence="1 2" key="1">
    <citation type="submission" date="2019-11" db="EMBL/GenBank/DDBJ databases">
        <title>Draft genome sequence of Paludibacterium sp. dN18-1.</title>
        <authorList>
            <person name="Im W.-T."/>
        </authorList>
    </citation>
    <scope>NUCLEOTIDE SEQUENCE [LARGE SCALE GENOMIC DNA]</scope>
    <source>
        <strain evidence="2">dN 18-1</strain>
    </source>
</reference>
<protein>
    <submittedName>
        <fullName evidence="1">DUF1320 domain-containing protein</fullName>
    </submittedName>
</protein>